<dbReference type="Pfam" id="PF07470">
    <property type="entry name" value="Glyco_hydro_88"/>
    <property type="match status" value="1"/>
</dbReference>
<dbReference type="InterPro" id="IPR012341">
    <property type="entry name" value="6hp_glycosidase-like_sf"/>
</dbReference>
<dbReference type="GO" id="GO:0016787">
    <property type="term" value="F:hydrolase activity"/>
    <property type="evidence" value="ECO:0007669"/>
    <property type="project" value="UniProtKB-KW"/>
</dbReference>
<dbReference type="InterPro" id="IPR008928">
    <property type="entry name" value="6-hairpin_glycosidase_sf"/>
</dbReference>
<proteinExistence type="predicted"/>
<dbReference type="OrthoDB" id="2305845at2759"/>
<dbReference type="InterPro" id="IPR052043">
    <property type="entry name" value="PolySaccharide_Degr_Enz"/>
</dbReference>
<dbReference type="EMBL" id="KI894025">
    <property type="protein sequence ID" value="OCF22706.1"/>
    <property type="molecule type" value="Genomic_DNA"/>
</dbReference>
<dbReference type="PANTHER" id="PTHR33886:SF8">
    <property type="entry name" value="UNSATURATED RHAMNOGALACTURONAN HYDROLASE (EUROFUNG)"/>
    <property type="match status" value="1"/>
</dbReference>
<dbReference type="InterPro" id="IPR010905">
    <property type="entry name" value="Glyco_hydro_88"/>
</dbReference>
<keyword evidence="1" id="KW-0378">Hydrolase</keyword>
<evidence type="ECO:0000313" key="2">
    <source>
        <dbReference type="EMBL" id="OCF22706.1"/>
    </source>
</evidence>
<dbReference type="VEuPathDB" id="FungiDB:I302_08357"/>
<evidence type="ECO:0008006" key="3">
    <source>
        <dbReference type="Google" id="ProtNLM"/>
    </source>
</evidence>
<gene>
    <name evidence="2" type="ORF">I302_08357</name>
</gene>
<protein>
    <recommendedName>
        <fullName evidence="3">Plant-inducible protein</fullName>
    </recommendedName>
</protein>
<reference evidence="2" key="2">
    <citation type="submission" date="2014-01" db="EMBL/GenBank/DDBJ databases">
        <title>Evolution of pathogenesis and genome organization in the Tremellales.</title>
        <authorList>
            <person name="Cuomo C."/>
            <person name="Litvintseva A."/>
            <person name="Heitman J."/>
            <person name="Chen Y."/>
            <person name="Sun S."/>
            <person name="Springer D."/>
            <person name="Dromer F."/>
            <person name="Young S."/>
            <person name="Zeng Q."/>
            <person name="Chapman S."/>
            <person name="Gujja S."/>
            <person name="Saif S."/>
            <person name="Birren B."/>
        </authorList>
    </citation>
    <scope>NUCLEOTIDE SEQUENCE</scope>
    <source>
        <strain evidence="2">CBS 10118</strain>
    </source>
</reference>
<dbReference type="AlphaFoldDB" id="A0A1B9FVB1"/>
<dbReference type="STRING" id="1296100.A0A1B9FVB1"/>
<accession>A0A1B9FVB1</accession>
<dbReference type="GO" id="GO:0005975">
    <property type="term" value="P:carbohydrate metabolic process"/>
    <property type="evidence" value="ECO:0007669"/>
    <property type="project" value="InterPro"/>
</dbReference>
<evidence type="ECO:0000256" key="1">
    <source>
        <dbReference type="ARBA" id="ARBA00022801"/>
    </source>
</evidence>
<name>A0A1B9FVB1_9TREE</name>
<dbReference type="PANTHER" id="PTHR33886">
    <property type="entry name" value="UNSATURATED RHAMNOGALACTURONAN HYDROLASE (EUROFUNG)"/>
    <property type="match status" value="1"/>
</dbReference>
<sequence length="433" mass="48885">MVLQITEDNRQTASALFTADGFDELTPRPAFDYRHYELNLKEASLRLALLIEGMTKVADKTGRFVYQLPDGRVIDTCTYHRWEWPQAIGMNGLFDYYDLRSSSDPSDASAAYILGLMKDWYQQRVEEGIPTKNINSMAVMYSVACLLDSDRKQRFEGWVDEWAEWIMNELPRTPQGGFQHVTFRLANEGQLWDDTLMMTVIPLTKIGLLLNRPQYIEEAKFQFLLHTQYLMDEVSGLWYHAWRFDNEAGTSGTHSSDALWARGNCWVTLAIPMFIELTELSPSDPVHRMLVSTLRRQVDTLAPLQDPATGLWHTLVDDSTSYVETSGSAGFAGGILMAIRLGLLERAKYLDVATSALNACLAQVTPSGQVGNVSKGTPAGKDREFYKGIPRMGMVYGNSLLIVALVQWMRITQGEVDEFFAGIDAEEQRSKLE</sequence>
<organism evidence="2">
    <name type="scientific">Kwoniella bestiolae CBS 10118</name>
    <dbReference type="NCBI Taxonomy" id="1296100"/>
    <lineage>
        <taxon>Eukaryota</taxon>
        <taxon>Fungi</taxon>
        <taxon>Dikarya</taxon>
        <taxon>Basidiomycota</taxon>
        <taxon>Agaricomycotina</taxon>
        <taxon>Tremellomycetes</taxon>
        <taxon>Tremellales</taxon>
        <taxon>Cryptococcaceae</taxon>
        <taxon>Kwoniella</taxon>
    </lineage>
</organism>
<dbReference type="SUPFAM" id="SSF48208">
    <property type="entry name" value="Six-hairpin glycosidases"/>
    <property type="match status" value="1"/>
</dbReference>
<reference evidence="2" key="1">
    <citation type="submission" date="2013-07" db="EMBL/GenBank/DDBJ databases">
        <title>The Genome Sequence of Cryptococcus bestiolae CBS10118.</title>
        <authorList>
            <consortium name="The Broad Institute Genome Sequencing Platform"/>
            <person name="Cuomo C."/>
            <person name="Litvintseva A."/>
            <person name="Chen Y."/>
            <person name="Heitman J."/>
            <person name="Sun S."/>
            <person name="Springer D."/>
            <person name="Dromer F."/>
            <person name="Young S.K."/>
            <person name="Zeng Q."/>
            <person name="Gargeya S."/>
            <person name="Fitzgerald M."/>
            <person name="Abouelleil A."/>
            <person name="Alvarado L."/>
            <person name="Berlin A.M."/>
            <person name="Chapman S.B."/>
            <person name="Dewar J."/>
            <person name="Goldberg J."/>
            <person name="Griggs A."/>
            <person name="Gujja S."/>
            <person name="Hansen M."/>
            <person name="Howarth C."/>
            <person name="Imamovic A."/>
            <person name="Larimer J."/>
            <person name="McCowan C."/>
            <person name="Murphy C."/>
            <person name="Pearson M."/>
            <person name="Priest M."/>
            <person name="Roberts A."/>
            <person name="Saif S."/>
            <person name="Shea T."/>
            <person name="Sykes S."/>
            <person name="Wortman J."/>
            <person name="Nusbaum C."/>
            <person name="Birren B."/>
        </authorList>
    </citation>
    <scope>NUCLEOTIDE SEQUENCE [LARGE SCALE GENOMIC DNA]</scope>
    <source>
        <strain evidence="2">CBS 10118</strain>
    </source>
</reference>
<dbReference type="Gene3D" id="1.50.10.10">
    <property type="match status" value="1"/>
</dbReference>